<dbReference type="EMBL" id="BARV01000410">
    <property type="protein sequence ID" value="GAH98033.1"/>
    <property type="molecule type" value="Genomic_DNA"/>
</dbReference>
<organism evidence="1">
    <name type="scientific">marine sediment metagenome</name>
    <dbReference type="NCBI Taxonomy" id="412755"/>
    <lineage>
        <taxon>unclassified sequences</taxon>
        <taxon>metagenomes</taxon>
        <taxon>ecological metagenomes</taxon>
    </lineage>
</organism>
<reference evidence="1" key="1">
    <citation type="journal article" date="2014" name="Front. Microbiol.">
        <title>High frequency of phylogenetically diverse reductive dehalogenase-homologous genes in deep subseafloor sedimentary metagenomes.</title>
        <authorList>
            <person name="Kawai M."/>
            <person name="Futagami T."/>
            <person name="Toyoda A."/>
            <person name="Takaki Y."/>
            <person name="Nishi S."/>
            <person name="Hori S."/>
            <person name="Arai W."/>
            <person name="Tsubouchi T."/>
            <person name="Morono Y."/>
            <person name="Uchiyama I."/>
            <person name="Ito T."/>
            <person name="Fujiyama A."/>
            <person name="Inagaki F."/>
            <person name="Takami H."/>
        </authorList>
    </citation>
    <scope>NUCLEOTIDE SEQUENCE</scope>
    <source>
        <strain evidence="1">Expedition CK06-06</strain>
    </source>
</reference>
<gene>
    <name evidence="1" type="ORF">S06H3_01596</name>
</gene>
<protein>
    <submittedName>
        <fullName evidence="1">Uncharacterized protein</fullName>
    </submittedName>
</protein>
<evidence type="ECO:0000313" key="1">
    <source>
        <dbReference type="EMBL" id="GAH98033.1"/>
    </source>
</evidence>
<proteinExistence type="predicted"/>
<accession>X1LV91</accession>
<name>X1LV91_9ZZZZ</name>
<comment type="caution">
    <text evidence="1">The sequence shown here is derived from an EMBL/GenBank/DDBJ whole genome shotgun (WGS) entry which is preliminary data.</text>
</comment>
<dbReference type="AlphaFoldDB" id="X1LV91"/>
<sequence length="59" mass="6355">MTDNMVRGNPTSASINGKTKNRIIAPTNAECLTIAYVPVLTNIIFSSPVTLLASLKYTE</sequence>